<keyword evidence="1" id="KW-0732">Signal</keyword>
<dbReference type="Proteomes" id="UP000561459">
    <property type="component" value="Unassembled WGS sequence"/>
</dbReference>
<keyword evidence="3" id="KW-1185">Reference proteome</keyword>
<protein>
    <recommendedName>
        <fullName evidence="4">PRC-barrel domain-containing protein</fullName>
    </recommendedName>
</protein>
<name>A0A7W6FZQ3_9SPHN</name>
<feature type="signal peptide" evidence="1">
    <location>
        <begin position="1"/>
        <end position="21"/>
    </location>
</feature>
<evidence type="ECO:0000313" key="2">
    <source>
        <dbReference type="EMBL" id="MBB3941551.1"/>
    </source>
</evidence>
<evidence type="ECO:0008006" key="4">
    <source>
        <dbReference type="Google" id="ProtNLM"/>
    </source>
</evidence>
<proteinExistence type="predicted"/>
<dbReference type="EMBL" id="JACIDY010000010">
    <property type="protein sequence ID" value="MBB3941551.1"/>
    <property type="molecule type" value="Genomic_DNA"/>
</dbReference>
<reference evidence="2 3" key="1">
    <citation type="submission" date="2020-08" db="EMBL/GenBank/DDBJ databases">
        <title>Genomic Encyclopedia of Type Strains, Phase IV (KMG-IV): sequencing the most valuable type-strain genomes for metagenomic binning, comparative biology and taxonomic classification.</title>
        <authorList>
            <person name="Goeker M."/>
        </authorList>
    </citation>
    <scope>NUCLEOTIDE SEQUENCE [LARGE SCALE GENOMIC DNA]</scope>
    <source>
        <strain evidence="2 3">DSM 27568</strain>
    </source>
</reference>
<feature type="chain" id="PRO_5030909369" description="PRC-barrel domain-containing protein" evidence="1">
    <location>
        <begin position="22"/>
        <end position="167"/>
    </location>
</feature>
<dbReference type="RefSeq" id="WP_183618605.1">
    <property type="nucleotide sequence ID" value="NZ_JACIDY010000010.1"/>
</dbReference>
<sequence>MRKIIAIPLIGTALIAAPAFAQLGGVVGSTANVGANVGAAVNTTVDPASAVQHTTDHVGHAVNRANNAVQRRIDHAQLRVANTTDLSTGLAVRDSENRSVGTVQKVQGDTAIVVDGSKVYNIPVSQLYAKSAGKVNQVMTAVPRSSLQLAAGANASASASGNAAEGD</sequence>
<evidence type="ECO:0000256" key="1">
    <source>
        <dbReference type="SAM" id="SignalP"/>
    </source>
</evidence>
<comment type="caution">
    <text evidence="2">The sequence shown here is derived from an EMBL/GenBank/DDBJ whole genome shotgun (WGS) entry which is preliminary data.</text>
</comment>
<organism evidence="2 3">
    <name type="scientific">Novosphingobium fluoreni</name>
    <dbReference type="NCBI Taxonomy" id="1391222"/>
    <lineage>
        <taxon>Bacteria</taxon>
        <taxon>Pseudomonadati</taxon>
        <taxon>Pseudomonadota</taxon>
        <taxon>Alphaproteobacteria</taxon>
        <taxon>Sphingomonadales</taxon>
        <taxon>Sphingomonadaceae</taxon>
        <taxon>Novosphingobium</taxon>
    </lineage>
</organism>
<evidence type="ECO:0000313" key="3">
    <source>
        <dbReference type="Proteomes" id="UP000561459"/>
    </source>
</evidence>
<accession>A0A7W6FZQ3</accession>
<gene>
    <name evidence="2" type="ORF">GGR39_003231</name>
</gene>
<dbReference type="AlphaFoldDB" id="A0A7W6FZQ3"/>